<feature type="domain" description="Rhodanese" evidence="3">
    <location>
        <begin position="162"/>
        <end position="276"/>
    </location>
</feature>
<dbReference type="EMBL" id="JABWTA010000001">
    <property type="protein sequence ID" value="NVE94671.1"/>
    <property type="molecule type" value="Genomic_DNA"/>
</dbReference>
<dbReference type="PANTHER" id="PTHR11364:SF27">
    <property type="entry name" value="SULFURTRANSFERASE"/>
    <property type="match status" value="1"/>
</dbReference>
<dbReference type="AlphaFoldDB" id="A0A850HCB3"/>
<evidence type="ECO:0000259" key="3">
    <source>
        <dbReference type="PROSITE" id="PS50206"/>
    </source>
</evidence>
<dbReference type="Proteomes" id="UP000546031">
    <property type="component" value="Unassembled WGS sequence"/>
</dbReference>
<gene>
    <name evidence="4" type="ORF">HUO12_07145</name>
</gene>
<dbReference type="FunFam" id="3.40.250.10:FF:000001">
    <property type="entry name" value="Sulfurtransferase"/>
    <property type="match status" value="1"/>
</dbReference>
<dbReference type="CDD" id="cd01448">
    <property type="entry name" value="TST_Repeat_1"/>
    <property type="match status" value="1"/>
</dbReference>
<sequence length="281" mass="30172">MDSLVTTEWLAEALSESDLVVLDASMHLPAAGRDARAEFLDGHIPGARFFELASLKDETSDVPSALPRPDQLAERLASLGVSPDHRIVFYDDSDVKTAARAWYLCRAHGLENVAVLDGGLAKWKAEDRALESGELEIAPIETFELPSPARIRLKADMLANIDSGAAQVLDARDVGRFSGAIEDTVHNLPSGHIPGSCNLPFPMLYADDGTLKQPDKLRRVIEATGLDLNQPVITSCGSGVTACILLLALEQVGHGDVALYDGSWLDWASDPDTPKAQDGAH</sequence>
<keyword evidence="1 4" id="KW-0808">Transferase</keyword>
<dbReference type="PROSITE" id="PS50206">
    <property type="entry name" value="RHODANESE_3"/>
    <property type="match status" value="2"/>
</dbReference>
<reference evidence="4 5" key="1">
    <citation type="submission" date="2020-06" db="EMBL/GenBank/DDBJ databases">
        <title>Altererythrobacter lutimaris sp. nov., a marine bacterium isolated from a tidal flat.</title>
        <authorList>
            <person name="Kim D."/>
            <person name="Yoo Y."/>
            <person name="Kim J.-J."/>
        </authorList>
    </citation>
    <scope>NUCLEOTIDE SEQUENCE [LARGE SCALE GENOMIC DNA]</scope>
    <source>
        <strain evidence="4 5">JGD-16</strain>
    </source>
</reference>
<dbReference type="PROSITE" id="PS00380">
    <property type="entry name" value="RHODANESE_1"/>
    <property type="match status" value="1"/>
</dbReference>
<dbReference type="Gene3D" id="3.40.250.10">
    <property type="entry name" value="Rhodanese-like domain"/>
    <property type="match status" value="2"/>
</dbReference>
<protein>
    <submittedName>
        <fullName evidence="4">Sulfurtransferase</fullName>
    </submittedName>
</protein>
<evidence type="ECO:0000313" key="5">
    <source>
        <dbReference type="Proteomes" id="UP000546031"/>
    </source>
</evidence>
<keyword evidence="2" id="KW-0677">Repeat</keyword>
<dbReference type="PANTHER" id="PTHR11364">
    <property type="entry name" value="THIOSULFATE SULFERTANSFERASE"/>
    <property type="match status" value="1"/>
</dbReference>
<keyword evidence="5" id="KW-1185">Reference proteome</keyword>
<comment type="caution">
    <text evidence="4">The sequence shown here is derived from an EMBL/GenBank/DDBJ whole genome shotgun (WGS) entry which is preliminary data.</text>
</comment>
<dbReference type="InterPro" id="IPR036873">
    <property type="entry name" value="Rhodanese-like_dom_sf"/>
</dbReference>
<dbReference type="InterPro" id="IPR001763">
    <property type="entry name" value="Rhodanese-like_dom"/>
</dbReference>
<evidence type="ECO:0000256" key="2">
    <source>
        <dbReference type="ARBA" id="ARBA00022737"/>
    </source>
</evidence>
<evidence type="ECO:0000256" key="1">
    <source>
        <dbReference type="ARBA" id="ARBA00022679"/>
    </source>
</evidence>
<dbReference type="InterPro" id="IPR045078">
    <property type="entry name" value="TST/MPST-like"/>
</dbReference>
<accession>A0A850HCB3</accession>
<organism evidence="4 5">
    <name type="scientific">Altererythrobacter lutimaris</name>
    <dbReference type="NCBI Taxonomy" id="2743979"/>
    <lineage>
        <taxon>Bacteria</taxon>
        <taxon>Pseudomonadati</taxon>
        <taxon>Pseudomonadota</taxon>
        <taxon>Alphaproteobacteria</taxon>
        <taxon>Sphingomonadales</taxon>
        <taxon>Erythrobacteraceae</taxon>
        <taxon>Altererythrobacter</taxon>
    </lineage>
</organism>
<name>A0A850HCB3_9SPHN</name>
<dbReference type="InterPro" id="IPR001307">
    <property type="entry name" value="Thiosulphate_STrfase_CS"/>
</dbReference>
<dbReference type="GO" id="GO:0004792">
    <property type="term" value="F:thiosulfate-cyanide sulfurtransferase activity"/>
    <property type="evidence" value="ECO:0007669"/>
    <property type="project" value="InterPro"/>
</dbReference>
<dbReference type="SMART" id="SM00450">
    <property type="entry name" value="RHOD"/>
    <property type="match status" value="2"/>
</dbReference>
<dbReference type="SUPFAM" id="SSF52821">
    <property type="entry name" value="Rhodanese/Cell cycle control phosphatase"/>
    <property type="match status" value="2"/>
</dbReference>
<proteinExistence type="predicted"/>
<feature type="domain" description="Rhodanese" evidence="3">
    <location>
        <begin position="15"/>
        <end position="132"/>
    </location>
</feature>
<dbReference type="CDD" id="cd01449">
    <property type="entry name" value="TST_Repeat_2"/>
    <property type="match status" value="1"/>
</dbReference>
<dbReference type="Pfam" id="PF00581">
    <property type="entry name" value="Rhodanese"/>
    <property type="match status" value="2"/>
</dbReference>
<evidence type="ECO:0000313" key="4">
    <source>
        <dbReference type="EMBL" id="NVE94671.1"/>
    </source>
</evidence>